<evidence type="ECO:0000313" key="2">
    <source>
        <dbReference type="EMBL" id="KGR84930.1"/>
    </source>
</evidence>
<dbReference type="RefSeq" id="WP_081977943.1">
    <property type="nucleotide sequence ID" value="NZ_AVCX01000006.1"/>
</dbReference>
<dbReference type="OrthoDB" id="2354672at2"/>
<comment type="caution">
    <text evidence="2">The sequence shown here is derived from an EMBL/GenBank/DDBJ whole genome shotgun (WGS) entry which is preliminary data.</text>
</comment>
<sequence length="343" mass="39574">MLRQILLHIFYQLNNERTINAAYHLLRGKRSGQTIQDVGIFKLYPYFGILRKLARPVFEDGVNSLGVEGWIRTDDNGYFTLTESGLEQVRKLALPFFDGWHYQGNEHIFYGRLSLIVQSLSNQAAGIRSFIPVQRNEEIQGWCRQFLLASDFRSGMLQQALFHEMKTSMEQSGLSTLQKELLVERLTGVGVTGIPWQQLSFEHEMTELDCQLLFISALHKWLDTIHQHNEQFPYLLKLAENIRIDNVLTGSAYQTAQMYNQGYSLEQISAMRRLKASTIEDHLVELAMNEPTFDSTPFISHEQHEAVQQAVRTYATRKLRVLHDALPHLSYFQIRLALAKGEV</sequence>
<name>A0A0A3IN86_9BACI</name>
<keyword evidence="2" id="KW-0378">Hydrolase</keyword>
<dbReference type="STRING" id="1220589.CD32_10750"/>
<dbReference type="PIRSF" id="PIRSF021350">
    <property type="entry name" value="UCP021350"/>
    <property type="match status" value="1"/>
</dbReference>
<dbReference type="Proteomes" id="UP000030437">
    <property type="component" value="Unassembled WGS sequence"/>
</dbReference>
<dbReference type="InterPro" id="IPR029491">
    <property type="entry name" value="Helicase_HTH"/>
</dbReference>
<feature type="domain" description="Helicase Helix-turn-helix" evidence="1">
    <location>
        <begin position="251"/>
        <end position="338"/>
    </location>
</feature>
<proteinExistence type="predicted"/>
<keyword evidence="2" id="KW-0067">ATP-binding</keyword>
<dbReference type="GO" id="GO:0004386">
    <property type="term" value="F:helicase activity"/>
    <property type="evidence" value="ECO:0007669"/>
    <property type="project" value="UniProtKB-KW"/>
</dbReference>
<keyword evidence="2" id="KW-0547">Nucleotide-binding</keyword>
<gene>
    <name evidence="2" type="ORF">CD32_10750</name>
</gene>
<accession>A0A0A3IN86</accession>
<dbReference type="AlphaFoldDB" id="A0A0A3IN86"/>
<keyword evidence="2" id="KW-0347">Helicase</keyword>
<organism evidence="2 3">
    <name type="scientific">Lysinibacillus odysseyi 34hs-1 = NBRC 100172</name>
    <dbReference type="NCBI Taxonomy" id="1220589"/>
    <lineage>
        <taxon>Bacteria</taxon>
        <taxon>Bacillati</taxon>
        <taxon>Bacillota</taxon>
        <taxon>Bacilli</taxon>
        <taxon>Bacillales</taxon>
        <taxon>Bacillaceae</taxon>
        <taxon>Lysinibacillus</taxon>
    </lineage>
</organism>
<dbReference type="EMBL" id="JPVP01000055">
    <property type="protein sequence ID" value="KGR84930.1"/>
    <property type="molecule type" value="Genomic_DNA"/>
</dbReference>
<evidence type="ECO:0000313" key="3">
    <source>
        <dbReference type="Proteomes" id="UP000030437"/>
    </source>
</evidence>
<reference evidence="2 3" key="1">
    <citation type="submission" date="2014-02" db="EMBL/GenBank/DDBJ databases">
        <title>Draft genome sequence of Lysinibacillus odysseyi NBRC 100172.</title>
        <authorList>
            <person name="Zhang F."/>
            <person name="Wang G."/>
            <person name="Zhang L."/>
        </authorList>
    </citation>
    <scope>NUCLEOTIDE SEQUENCE [LARGE SCALE GENOMIC DNA]</scope>
    <source>
        <strain evidence="2 3">NBRC 100172</strain>
    </source>
</reference>
<protein>
    <submittedName>
        <fullName evidence="2">ATP-dependent DNA helicase RecQ</fullName>
    </submittedName>
</protein>
<dbReference type="InterPro" id="IPR008308">
    <property type="entry name" value="YpbB-like"/>
</dbReference>
<evidence type="ECO:0000259" key="1">
    <source>
        <dbReference type="Pfam" id="PF14493"/>
    </source>
</evidence>
<dbReference type="Pfam" id="PF14493">
    <property type="entry name" value="HTH_40"/>
    <property type="match status" value="1"/>
</dbReference>
<dbReference type="eggNOG" id="COG4955">
    <property type="taxonomic scope" value="Bacteria"/>
</dbReference>
<keyword evidence="3" id="KW-1185">Reference proteome</keyword>